<evidence type="ECO:0000313" key="2">
    <source>
        <dbReference type="EMBL" id="MCT2594465.1"/>
    </source>
</evidence>
<accession>A0ABT2K2R6</accession>
<keyword evidence="3" id="KW-1185">Reference proteome</keyword>
<dbReference type="GO" id="GO:0004519">
    <property type="term" value="F:endonuclease activity"/>
    <property type="evidence" value="ECO:0007669"/>
    <property type="project" value="UniProtKB-KW"/>
</dbReference>
<dbReference type="Gene3D" id="3.90.1570.10">
    <property type="entry name" value="tt1808, chain A"/>
    <property type="match status" value="1"/>
</dbReference>
<dbReference type="Pfam" id="PF05685">
    <property type="entry name" value="Uma2"/>
    <property type="match status" value="1"/>
</dbReference>
<organism evidence="2 3">
    <name type="scientific">Streptomyces gossypii</name>
    <dbReference type="NCBI Taxonomy" id="2883101"/>
    <lineage>
        <taxon>Bacteria</taxon>
        <taxon>Bacillati</taxon>
        <taxon>Actinomycetota</taxon>
        <taxon>Actinomycetes</taxon>
        <taxon>Kitasatosporales</taxon>
        <taxon>Streptomycetaceae</taxon>
        <taxon>Streptomyces</taxon>
    </lineage>
</organism>
<dbReference type="SUPFAM" id="SSF52980">
    <property type="entry name" value="Restriction endonuclease-like"/>
    <property type="match status" value="1"/>
</dbReference>
<proteinExistence type="predicted"/>
<keyword evidence="2" id="KW-0378">Hydrolase</keyword>
<dbReference type="RefSeq" id="WP_260221803.1">
    <property type="nucleotide sequence ID" value="NZ_JAJAGO010000021.1"/>
</dbReference>
<dbReference type="InterPro" id="IPR012296">
    <property type="entry name" value="Nuclease_put_TT1808"/>
</dbReference>
<name>A0ABT2K2R6_9ACTN</name>
<evidence type="ECO:0000259" key="1">
    <source>
        <dbReference type="Pfam" id="PF05685"/>
    </source>
</evidence>
<evidence type="ECO:0000313" key="3">
    <source>
        <dbReference type="Proteomes" id="UP001156389"/>
    </source>
</evidence>
<comment type="caution">
    <text evidence="2">The sequence shown here is derived from an EMBL/GenBank/DDBJ whole genome shotgun (WGS) entry which is preliminary data.</text>
</comment>
<dbReference type="PANTHER" id="PTHR35400">
    <property type="entry name" value="SLR1083 PROTEIN"/>
    <property type="match status" value="1"/>
</dbReference>
<gene>
    <name evidence="2" type="ORF">LHJ74_31930</name>
</gene>
<reference evidence="2 3" key="1">
    <citation type="submission" date="2021-10" db="EMBL/GenBank/DDBJ databases">
        <title>Streptomyces gossypii sp. nov., isolated from soil collected from cotton field.</title>
        <authorList>
            <person name="Ge X."/>
            <person name="Chen X."/>
            <person name="Liu W."/>
        </authorList>
    </citation>
    <scope>NUCLEOTIDE SEQUENCE [LARGE SCALE GENOMIC DNA]</scope>
    <source>
        <strain evidence="2 3">N2-109</strain>
    </source>
</reference>
<dbReference type="InterPro" id="IPR008538">
    <property type="entry name" value="Uma2"/>
</dbReference>
<dbReference type="PANTHER" id="PTHR35400:SF3">
    <property type="entry name" value="SLL1072 PROTEIN"/>
    <property type="match status" value="1"/>
</dbReference>
<protein>
    <submittedName>
        <fullName evidence="2">Uma2 family endonuclease</fullName>
    </submittedName>
</protein>
<feature type="domain" description="Putative restriction endonuclease" evidence="1">
    <location>
        <begin position="28"/>
        <end position="187"/>
    </location>
</feature>
<keyword evidence="2" id="KW-0540">Nuclease</keyword>
<dbReference type="InterPro" id="IPR011335">
    <property type="entry name" value="Restrct_endonuc-II-like"/>
</dbReference>
<keyword evidence="2" id="KW-0255">Endonuclease</keyword>
<dbReference type="Proteomes" id="UP001156389">
    <property type="component" value="Unassembled WGS sequence"/>
</dbReference>
<dbReference type="CDD" id="cd06260">
    <property type="entry name" value="DUF820-like"/>
    <property type="match status" value="1"/>
</dbReference>
<dbReference type="EMBL" id="JAJAGO010000021">
    <property type="protein sequence ID" value="MCT2594465.1"/>
    <property type="molecule type" value="Genomic_DNA"/>
</dbReference>
<sequence length="197" mass="21043">MTALSVDHVPDNGYDWDDVVRLWGETDAPEGSKVEIIEGIVTVAPPPANAHNITADAVQELLYQAKPADCGVFQTQGVTIPGKAGLYIPDLLVMPRVVLAASHNTAPAEEALLVVEITSPSNANHDRISKAHGYARAGVPLYLLLDPWHTGKPTATLFGEPEGGTYRVLQSVEYGGVLTLPEPFELKIDTGTLPDGR</sequence>